<keyword evidence="1" id="KW-1133">Transmembrane helix</keyword>
<gene>
    <name evidence="2" type="ORF">LXN57_30435</name>
</gene>
<organism evidence="2 3">
    <name type="scientific">Paractinoplanes hotanensis</name>
    <dbReference type="NCBI Taxonomy" id="2906497"/>
    <lineage>
        <taxon>Bacteria</taxon>
        <taxon>Bacillati</taxon>
        <taxon>Actinomycetota</taxon>
        <taxon>Actinomycetes</taxon>
        <taxon>Micromonosporales</taxon>
        <taxon>Micromonosporaceae</taxon>
        <taxon>Paractinoplanes</taxon>
    </lineage>
</organism>
<dbReference type="Proteomes" id="UP001523216">
    <property type="component" value="Unassembled WGS sequence"/>
</dbReference>
<comment type="caution">
    <text evidence="2">The sequence shown here is derived from an EMBL/GenBank/DDBJ whole genome shotgun (WGS) entry which is preliminary data.</text>
</comment>
<keyword evidence="1" id="KW-0472">Membrane</keyword>
<dbReference type="EMBL" id="JAMQOL010000044">
    <property type="protein sequence ID" value="MCM4081897.1"/>
    <property type="molecule type" value="Genomic_DNA"/>
</dbReference>
<evidence type="ECO:0000256" key="1">
    <source>
        <dbReference type="SAM" id="Phobius"/>
    </source>
</evidence>
<reference evidence="2 3" key="1">
    <citation type="submission" date="2022-06" db="EMBL/GenBank/DDBJ databases">
        <title>Actinoplanes abujensis sp. nov., isolated from Nigerian arid soil.</title>
        <authorList>
            <person name="Ding P."/>
        </authorList>
    </citation>
    <scope>NUCLEOTIDE SEQUENCE [LARGE SCALE GENOMIC DNA]</scope>
    <source>
        <strain evidence="3">TRM88002</strain>
    </source>
</reference>
<accession>A0ABT0Y778</accession>
<name>A0ABT0Y778_9ACTN</name>
<feature type="transmembrane region" description="Helical" evidence="1">
    <location>
        <begin position="28"/>
        <end position="56"/>
    </location>
</feature>
<dbReference type="RefSeq" id="WP_221376865.1">
    <property type="nucleotide sequence ID" value="NZ_JAMQOL010000044.1"/>
</dbReference>
<proteinExistence type="predicted"/>
<sequence>MVLVTLPAAVPTRHPMDPDPAPSSKARAVFALGLVGFLTGAFIGGVIPATVALLLARQTARQAYDSKGYLTGSAWIRRGRRLAWTGIVLALTSLVIASIAGLLHLAGAPGGPDFAPGTD</sequence>
<protein>
    <recommendedName>
        <fullName evidence="4">DUF4190 domain-containing protein</fullName>
    </recommendedName>
</protein>
<keyword evidence="3" id="KW-1185">Reference proteome</keyword>
<evidence type="ECO:0000313" key="2">
    <source>
        <dbReference type="EMBL" id="MCM4081897.1"/>
    </source>
</evidence>
<evidence type="ECO:0000313" key="3">
    <source>
        <dbReference type="Proteomes" id="UP001523216"/>
    </source>
</evidence>
<feature type="transmembrane region" description="Helical" evidence="1">
    <location>
        <begin position="82"/>
        <end position="106"/>
    </location>
</feature>
<evidence type="ECO:0008006" key="4">
    <source>
        <dbReference type="Google" id="ProtNLM"/>
    </source>
</evidence>
<keyword evidence="1" id="KW-0812">Transmembrane</keyword>